<feature type="domain" description="Baseplate J-like central" evidence="3">
    <location>
        <begin position="198"/>
        <end position="268"/>
    </location>
</feature>
<dbReference type="InterPro" id="IPR058531">
    <property type="entry name" value="Baseplate_J_M"/>
</dbReference>
<accession>A0A075WT46</accession>
<feature type="domain" description="Baseplate J-like C-terminal" evidence="4">
    <location>
        <begin position="277"/>
        <end position="358"/>
    </location>
</feature>
<dbReference type="OrthoDB" id="9793802at2"/>
<dbReference type="Proteomes" id="UP000028481">
    <property type="component" value="Chromosome"/>
</dbReference>
<dbReference type="KEGG" id="tcm:HL41_07045"/>
<dbReference type="Pfam" id="PF26079">
    <property type="entry name" value="Baseplate_J_C"/>
    <property type="match status" value="1"/>
</dbReference>
<dbReference type="AlphaFoldDB" id="A0A075WT46"/>
<dbReference type="InterPro" id="IPR006949">
    <property type="entry name" value="Barrel_Baseplate_J-like"/>
</dbReference>
<dbReference type="Pfam" id="PF26078">
    <property type="entry name" value="Baseplate_J_M"/>
    <property type="match status" value="1"/>
</dbReference>
<evidence type="ECO:0000259" key="2">
    <source>
        <dbReference type="Pfam" id="PF04865"/>
    </source>
</evidence>
<comment type="similarity">
    <text evidence="1">Belongs to the Mu gp47/PBSX XkdT family.</text>
</comment>
<feature type="domain" description="Baseplate protein J-like barrel" evidence="2">
    <location>
        <begin position="91"/>
        <end position="172"/>
    </location>
</feature>
<proteinExistence type="inferred from homology"/>
<dbReference type="PIRSF" id="PIRSF020481">
    <property type="entry name" value="BAP"/>
    <property type="match status" value="1"/>
</dbReference>
<evidence type="ECO:0000259" key="4">
    <source>
        <dbReference type="Pfam" id="PF26079"/>
    </source>
</evidence>
<dbReference type="InterPro" id="IPR058530">
    <property type="entry name" value="Baseplate_J-like_C"/>
</dbReference>
<evidence type="ECO:0000256" key="1">
    <source>
        <dbReference type="ARBA" id="ARBA00038087"/>
    </source>
</evidence>
<dbReference type="InterPro" id="IPR052399">
    <property type="entry name" value="Phage_Baseplate_Assmbl_Protein"/>
</dbReference>
<protein>
    <submittedName>
        <fullName evidence="5">Uncharacterized protein</fullName>
    </submittedName>
</protein>
<dbReference type="PANTHER" id="PTHR37829:SF3">
    <property type="entry name" value="PROTEIN JAYE-RELATED"/>
    <property type="match status" value="1"/>
</dbReference>
<dbReference type="eggNOG" id="COG3948">
    <property type="taxonomic scope" value="Bacteria"/>
</dbReference>
<dbReference type="Pfam" id="PF04865">
    <property type="entry name" value="Baseplate_J"/>
    <property type="match status" value="1"/>
</dbReference>
<evidence type="ECO:0000313" key="5">
    <source>
        <dbReference type="EMBL" id="AIH04469.1"/>
    </source>
</evidence>
<dbReference type="PaxDb" id="289377-HL41_07045"/>
<dbReference type="RefSeq" id="WP_038061576.1">
    <property type="nucleotide sequence ID" value="NZ_CP008796.1"/>
</dbReference>
<dbReference type="PANTHER" id="PTHR37829">
    <property type="entry name" value="PHAGE-LIKE ELEMENT PBSX PROTEIN XKDT"/>
    <property type="match status" value="1"/>
</dbReference>
<sequence length="365" mass="41358">MIKFVITDPLYYEQELIKTYEALTGRTLQPADPERLIINLIAYAMTIIAINIDESARQNLLAYAEGEKLDALAEFYGIKRLQAKPAQTILRFSIDTPLNFDVIIPKGTRATPDGNLMFATIEEAKIPAGQLFVDVQAECETPGLIGNGYQIGQIKQLVDPIPYITSVSNITMSMYGADVEDDERFRERVRVSIERFSNTGSRQAYEFWTKTVHQDIEDVSVYSSSPGIVNVVFILKDGALPDTTMIELVRNFLSDEKVRPLTDKVIVSSPEVIEYDISLTYYINRKDEAKIRFIQNEVEKAVQDFVLWTKIKIGRDILPEELIRRVKEAGAYRIDLSSPTYQKLEINQVAHAKNITITYGGLIED</sequence>
<dbReference type="HOGENOM" id="CLU_046415_1_1_0"/>
<gene>
    <name evidence="5" type="ORF">HL41_07045</name>
</gene>
<name>A0A075WT46_9BACT</name>
<dbReference type="STRING" id="289377.HL41_07045"/>
<evidence type="ECO:0000313" key="6">
    <source>
        <dbReference type="Proteomes" id="UP000028481"/>
    </source>
</evidence>
<dbReference type="EMBL" id="CP008796">
    <property type="protein sequence ID" value="AIH04469.1"/>
    <property type="molecule type" value="Genomic_DNA"/>
</dbReference>
<keyword evidence="6" id="KW-1185">Reference proteome</keyword>
<organism evidence="5 6">
    <name type="scientific">Thermodesulfobacterium commune DSM 2178</name>
    <dbReference type="NCBI Taxonomy" id="289377"/>
    <lineage>
        <taxon>Bacteria</taxon>
        <taxon>Pseudomonadati</taxon>
        <taxon>Thermodesulfobacteriota</taxon>
        <taxon>Thermodesulfobacteria</taxon>
        <taxon>Thermodesulfobacteriales</taxon>
        <taxon>Thermodesulfobacteriaceae</taxon>
        <taxon>Thermodesulfobacterium</taxon>
    </lineage>
</organism>
<evidence type="ECO:0000259" key="3">
    <source>
        <dbReference type="Pfam" id="PF26078"/>
    </source>
</evidence>
<reference evidence="5 6" key="1">
    <citation type="journal article" date="2015" name="Genome Announc.">
        <title>Genome Sequence of a Sulfate-Reducing Thermophilic Bacterium, Thermodesulfobacterium commune DSM 2178T (Phylum Thermodesulfobacteria).</title>
        <authorList>
            <person name="Bhatnagar S."/>
            <person name="Badger J.H."/>
            <person name="Madupu R."/>
            <person name="Khouri H.M."/>
            <person name="O'Connor E.M."/>
            <person name="Robb F.T."/>
            <person name="Ward N.L."/>
            <person name="Eisen J.A."/>
        </authorList>
    </citation>
    <scope>NUCLEOTIDE SEQUENCE [LARGE SCALE GENOMIC DNA]</scope>
    <source>
        <strain evidence="5 6">DSM 2178</strain>
    </source>
</reference>
<dbReference type="InterPro" id="IPR014507">
    <property type="entry name" value="Baseplate_assembly_J_pred"/>
</dbReference>